<keyword evidence="3 7" id="KW-0479">Metal-binding</keyword>
<dbReference type="AlphaFoldDB" id="A0A4Z0HBB9"/>
<dbReference type="GO" id="GO:0004497">
    <property type="term" value="F:monooxygenase activity"/>
    <property type="evidence" value="ECO:0007669"/>
    <property type="project" value="UniProtKB-KW"/>
</dbReference>
<evidence type="ECO:0000256" key="7">
    <source>
        <dbReference type="RuleBase" id="RU000461"/>
    </source>
</evidence>
<dbReference type="PRINTS" id="PR00359">
    <property type="entry name" value="BP450"/>
</dbReference>
<organism evidence="8 9">
    <name type="scientific">Streptomyces palmae</name>
    <dbReference type="NCBI Taxonomy" id="1701085"/>
    <lineage>
        <taxon>Bacteria</taxon>
        <taxon>Bacillati</taxon>
        <taxon>Actinomycetota</taxon>
        <taxon>Actinomycetes</taxon>
        <taxon>Kitasatosporales</taxon>
        <taxon>Streptomycetaceae</taxon>
        <taxon>Streptomyces</taxon>
    </lineage>
</organism>
<evidence type="ECO:0000256" key="1">
    <source>
        <dbReference type="ARBA" id="ARBA00010617"/>
    </source>
</evidence>
<dbReference type="PANTHER" id="PTHR46696">
    <property type="entry name" value="P450, PUTATIVE (EUROFUNG)-RELATED"/>
    <property type="match status" value="1"/>
</dbReference>
<keyword evidence="4 7" id="KW-0560">Oxidoreductase</keyword>
<dbReference type="GO" id="GO:0005506">
    <property type="term" value="F:iron ion binding"/>
    <property type="evidence" value="ECO:0007669"/>
    <property type="project" value="InterPro"/>
</dbReference>
<protein>
    <submittedName>
        <fullName evidence="8">Cytochrome P450</fullName>
    </submittedName>
</protein>
<name>A0A4Z0HBB9_9ACTN</name>
<evidence type="ECO:0000256" key="5">
    <source>
        <dbReference type="ARBA" id="ARBA00023004"/>
    </source>
</evidence>
<comment type="caution">
    <text evidence="8">The sequence shown here is derived from an EMBL/GenBank/DDBJ whole genome shotgun (WGS) entry which is preliminary data.</text>
</comment>
<sequence length="412" mass="46142">MSGHDQSRAATGQCPATRFYAADDLPALDFDPFFGELLRGERVARIRMPHGEGEAWLVTRYEDVRFVTSDPRFSRAGIVGRPIPKMTGHIVPLDRAISFADPPEQARARGVVAGWFTQRAVDRLRPHAQQILDRLLDAMAEDGAPADFIQYVTSPFPLEVISELLGVPEKDRARARDWAQTMLTRVRDEAAAERVRQTKEASTAYFRAQIERRRAEPREDLLSVMATAEGEGRLDEAETLALTSLIQFNGWHAVRNNISNMIYVLLTRPELAARLRAEPDVVGRAVEELLRFIPHKHGLGQPRIATEDVEVGGVLIRAGDCVYNSYVAANWDERVYPDPDRVDVDREGPPHLAFGFGPHVCVGPLLARMEAEVLLSTVVTRLPELELAVPAEQVKWQTDVLIRGPETLPVRW</sequence>
<dbReference type="FunFam" id="1.10.630.10:FF:000018">
    <property type="entry name" value="Cytochrome P450 monooxygenase"/>
    <property type="match status" value="1"/>
</dbReference>
<dbReference type="GO" id="GO:0020037">
    <property type="term" value="F:heme binding"/>
    <property type="evidence" value="ECO:0007669"/>
    <property type="project" value="InterPro"/>
</dbReference>
<evidence type="ECO:0000256" key="3">
    <source>
        <dbReference type="ARBA" id="ARBA00022723"/>
    </source>
</evidence>
<keyword evidence="2 7" id="KW-0349">Heme</keyword>
<dbReference type="InterPro" id="IPR002397">
    <property type="entry name" value="Cyt_P450_B"/>
</dbReference>
<dbReference type="PROSITE" id="PS00086">
    <property type="entry name" value="CYTOCHROME_P450"/>
    <property type="match status" value="1"/>
</dbReference>
<reference evidence="8 9" key="1">
    <citation type="submission" date="2019-03" db="EMBL/GenBank/DDBJ databases">
        <authorList>
            <person name="Gonzalez-Pimentel J.L."/>
        </authorList>
    </citation>
    <scope>NUCLEOTIDE SEQUENCE [LARGE SCALE GENOMIC DNA]</scope>
    <source>
        <strain evidence="8 9">JCM 31289</strain>
    </source>
</reference>
<dbReference type="SUPFAM" id="SSF48264">
    <property type="entry name" value="Cytochrome P450"/>
    <property type="match status" value="1"/>
</dbReference>
<accession>A0A4Z0HBB9</accession>
<dbReference type="EMBL" id="SRID01000113">
    <property type="protein sequence ID" value="TGB08954.1"/>
    <property type="molecule type" value="Genomic_DNA"/>
</dbReference>
<evidence type="ECO:0000256" key="4">
    <source>
        <dbReference type="ARBA" id="ARBA00023002"/>
    </source>
</evidence>
<dbReference type="InterPro" id="IPR017972">
    <property type="entry name" value="Cyt_P450_CS"/>
</dbReference>
<evidence type="ECO:0000256" key="6">
    <source>
        <dbReference type="ARBA" id="ARBA00023033"/>
    </source>
</evidence>
<evidence type="ECO:0000313" key="9">
    <source>
        <dbReference type="Proteomes" id="UP000297948"/>
    </source>
</evidence>
<gene>
    <name evidence="8" type="ORF">E4099_14540</name>
</gene>
<dbReference type="GO" id="GO:0016705">
    <property type="term" value="F:oxidoreductase activity, acting on paired donors, with incorporation or reduction of molecular oxygen"/>
    <property type="evidence" value="ECO:0007669"/>
    <property type="project" value="InterPro"/>
</dbReference>
<dbReference type="OrthoDB" id="141712at2"/>
<dbReference type="CDD" id="cd11031">
    <property type="entry name" value="Cyp158A-like"/>
    <property type="match status" value="1"/>
</dbReference>
<dbReference type="Gene3D" id="1.10.630.10">
    <property type="entry name" value="Cytochrome P450"/>
    <property type="match status" value="1"/>
</dbReference>
<dbReference type="InterPro" id="IPR036396">
    <property type="entry name" value="Cyt_P450_sf"/>
</dbReference>
<evidence type="ECO:0000313" key="8">
    <source>
        <dbReference type="EMBL" id="TGB08954.1"/>
    </source>
</evidence>
<keyword evidence="6 7" id="KW-0503">Monooxygenase</keyword>
<proteinExistence type="inferred from homology"/>
<dbReference type="RefSeq" id="WP_135339463.1">
    <property type="nucleotide sequence ID" value="NZ_JBHLTX010000001.1"/>
</dbReference>
<dbReference type="InterPro" id="IPR001128">
    <property type="entry name" value="Cyt_P450"/>
</dbReference>
<evidence type="ECO:0000256" key="2">
    <source>
        <dbReference type="ARBA" id="ARBA00022617"/>
    </source>
</evidence>
<comment type="similarity">
    <text evidence="1 7">Belongs to the cytochrome P450 family.</text>
</comment>
<dbReference type="PRINTS" id="PR00385">
    <property type="entry name" value="P450"/>
</dbReference>
<dbReference type="Proteomes" id="UP000297948">
    <property type="component" value="Unassembled WGS sequence"/>
</dbReference>
<keyword evidence="9" id="KW-1185">Reference proteome</keyword>
<dbReference type="PANTHER" id="PTHR46696:SF1">
    <property type="entry name" value="CYTOCHROME P450 YJIB-RELATED"/>
    <property type="match status" value="1"/>
</dbReference>
<keyword evidence="5 7" id="KW-0408">Iron</keyword>
<dbReference type="Pfam" id="PF00067">
    <property type="entry name" value="p450"/>
    <property type="match status" value="1"/>
</dbReference>